<sequence>MSYSIRFLATAALVGLASGAAAQNTVTLGVGPQSAPAYFGSDETEVGATGSFSVQELNFGPLRSGGSEGGTATGFGYGGSFRYIGARDAADYDELAGLNDLDQVVELGGSVSYAIEMAEVFAQVRFGVVGHSSLVADLGGNLIARPNDQLTLKVGPRLFFGDDDYANRYFGVTAQEAAANAAAGGTLTAYDAQGGLLSRGIEASAAYAFNQDWGVTATVRYDEYTGDAENSPIVVQGSDTATTASLVVTRRISF</sequence>
<evidence type="ECO:0000313" key="7">
    <source>
        <dbReference type="EMBL" id="MCB5199722.1"/>
    </source>
</evidence>
<keyword evidence="3 6" id="KW-0732">Signal</keyword>
<protein>
    <submittedName>
        <fullName evidence="7">MipA/OmpV family protein</fullName>
    </submittedName>
</protein>
<dbReference type="InterPro" id="IPR010583">
    <property type="entry name" value="MipA"/>
</dbReference>
<dbReference type="Proteomes" id="UP001138961">
    <property type="component" value="Unassembled WGS sequence"/>
</dbReference>
<evidence type="ECO:0000313" key="8">
    <source>
        <dbReference type="Proteomes" id="UP001138961"/>
    </source>
</evidence>
<dbReference type="PANTHER" id="PTHR38776">
    <property type="entry name" value="MLTA-INTERACTING PROTEIN-RELATED"/>
    <property type="match status" value="1"/>
</dbReference>
<evidence type="ECO:0000256" key="2">
    <source>
        <dbReference type="ARBA" id="ARBA00005722"/>
    </source>
</evidence>
<accession>A0ABS8BVF9</accession>
<dbReference type="Pfam" id="PF06629">
    <property type="entry name" value="MipA"/>
    <property type="match status" value="1"/>
</dbReference>
<evidence type="ECO:0000256" key="3">
    <source>
        <dbReference type="ARBA" id="ARBA00022729"/>
    </source>
</evidence>
<proteinExistence type="inferred from homology"/>
<organism evidence="7 8">
    <name type="scientific">Loktanella gaetbuli</name>
    <dbReference type="NCBI Taxonomy" id="2881335"/>
    <lineage>
        <taxon>Bacteria</taxon>
        <taxon>Pseudomonadati</taxon>
        <taxon>Pseudomonadota</taxon>
        <taxon>Alphaproteobacteria</taxon>
        <taxon>Rhodobacterales</taxon>
        <taxon>Roseobacteraceae</taxon>
        <taxon>Loktanella</taxon>
    </lineage>
</organism>
<reference evidence="7" key="1">
    <citation type="submission" date="2021-10" db="EMBL/GenBank/DDBJ databases">
        <title>Loktanella gaetbuli sp. nov., isolated from a tidal flat.</title>
        <authorList>
            <person name="Park S."/>
            <person name="Yoon J.-H."/>
        </authorList>
    </citation>
    <scope>NUCLEOTIDE SEQUENCE</scope>
    <source>
        <strain evidence="7">TSTF-M6</strain>
    </source>
</reference>
<comment type="caution">
    <text evidence="7">The sequence shown here is derived from an EMBL/GenBank/DDBJ whole genome shotgun (WGS) entry which is preliminary data.</text>
</comment>
<feature type="chain" id="PRO_5045207205" evidence="6">
    <location>
        <begin position="23"/>
        <end position="254"/>
    </location>
</feature>
<comment type="similarity">
    <text evidence="2">Belongs to the MipA/OmpV family.</text>
</comment>
<comment type="subcellular location">
    <subcellularLocation>
        <location evidence="1">Cell outer membrane</location>
    </subcellularLocation>
</comment>
<dbReference type="PANTHER" id="PTHR38776:SF1">
    <property type="entry name" value="MLTA-INTERACTING PROTEIN-RELATED"/>
    <property type="match status" value="1"/>
</dbReference>
<keyword evidence="4" id="KW-0472">Membrane</keyword>
<dbReference type="EMBL" id="JAJATZ010000004">
    <property type="protein sequence ID" value="MCB5199722.1"/>
    <property type="molecule type" value="Genomic_DNA"/>
</dbReference>
<evidence type="ECO:0000256" key="6">
    <source>
        <dbReference type="SAM" id="SignalP"/>
    </source>
</evidence>
<feature type="signal peptide" evidence="6">
    <location>
        <begin position="1"/>
        <end position="22"/>
    </location>
</feature>
<evidence type="ECO:0000256" key="4">
    <source>
        <dbReference type="ARBA" id="ARBA00023136"/>
    </source>
</evidence>
<gene>
    <name evidence="7" type="ORF">LGQ03_10765</name>
</gene>
<evidence type="ECO:0000256" key="1">
    <source>
        <dbReference type="ARBA" id="ARBA00004442"/>
    </source>
</evidence>
<dbReference type="RefSeq" id="WP_226748392.1">
    <property type="nucleotide sequence ID" value="NZ_JAJATZ010000004.1"/>
</dbReference>
<keyword evidence="5" id="KW-0998">Cell outer membrane</keyword>
<keyword evidence="8" id="KW-1185">Reference proteome</keyword>
<evidence type="ECO:0000256" key="5">
    <source>
        <dbReference type="ARBA" id="ARBA00023237"/>
    </source>
</evidence>
<name>A0ABS8BVF9_9RHOB</name>